<keyword evidence="1" id="KW-0732">Signal</keyword>
<name>A0A6A7Y027_9HYPH</name>
<feature type="chain" id="PRO_5025328325" evidence="1">
    <location>
        <begin position="24"/>
        <end position="124"/>
    </location>
</feature>
<evidence type="ECO:0000313" key="2">
    <source>
        <dbReference type="EMBL" id="MQT11737.1"/>
    </source>
</evidence>
<dbReference type="EMBL" id="VWNA01000001">
    <property type="protein sequence ID" value="MQT11737.1"/>
    <property type="molecule type" value="Genomic_DNA"/>
</dbReference>
<accession>A0A6A7Y027</accession>
<protein>
    <submittedName>
        <fullName evidence="2">Uncharacterized protein</fullName>
    </submittedName>
</protein>
<dbReference type="Proteomes" id="UP000332515">
    <property type="component" value="Unassembled WGS sequence"/>
</dbReference>
<dbReference type="AlphaFoldDB" id="A0A6A7Y027"/>
<sequence length="124" mass="13426">MLRRRFVGAVAFFAGASLLPGSAAIADQQDAGLPECPSNFSEVGSCAFKFTENFYDVYVSASILYLDSDLQNSGKIDRSEWEAFVFNKFTSPTGGDVFSFTAGSVGLLARIADFYNGYKGEARD</sequence>
<dbReference type="RefSeq" id="WP_153478762.1">
    <property type="nucleotide sequence ID" value="NZ_VWNA01000001.1"/>
</dbReference>
<evidence type="ECO:0000256" key="1">
    <source>
        <dbReference type="SAM" id="SignalP"/>
    </source>
</evidence>
<feature type="signal peptide" evidence="1">
    <location>
        <begin position="1"/>
        <end position="23"/>
    </location>
</feature>
<keyword evidence="3" id="KW-1185">Reference proteome</keyword>
<organism evidence="2 3">
    <name type="scientific">Segnochrobactrum spirostomi</name>
    <dbReference type="NCBI Taxonomy" id="2608987"/>
    <lineage>
        <taxon>Bacteria</taxon>
        <taxon>Pseudomonadati</taxon>
        <taxon>Pseudomonadota</taxon>
        <taxon>Alphaproteobacteria</taxon>
        <taxon>Hyphomicrobiales</taxon>
        <taxon>Segnochrobactraceae</taxon>
        <taxon>Segnochrobactrum</taxon>
    </lineage>
</organism>
<gene>
    <name evidence="2" type="ORF">F0357_03415</name>
</gene>
<evidence type="ECO:0000313" key="3">
    <source>
        <dbReference type="Proteomes" id="UP000332515"/>
    </source>
</evidence>
<reference evidence="2 3" key="1">
    <citation type="submission" date="2019-09" db="EMBL/GenBank/DDBJ databases">
        <title>Segnochrobactrum spirostomi gen. nov., sp. nov., isolated from the ciliate Spirostomum cf. yagiui and description of a novel family, Segnochrobactraceae fam. nov. within the order Rhizobiales of the class Alphaproteobacteria.</title>
        <authorList>
            <person name="Akter S."/>
            <person name="Shazib S.U.A."/>
            <person name="Shin M.K."/>
        </authorList>
    </citation>
    <scope>NUCLEOTIDE SEQUENCE [LARGE SCALE GENOMIC DNA]</scope>
    <source>
        <strain evidence="2 3">Sp-1</strain>
    </source>
</reference>
<comment type="caution">
    <text evidence="2">The sequence shown here is derived from an EMBL/GenBank/DDBJ whole genome shotgun (WGS) entry which is preliminary data.</text>
</comment>
<proteinExistence type="predicted"/>